<accession>A0A7S4C3H4</accession>
<gene>
    <name evidence="1" type="ORF">PCAR00345_LOCUS38509</name>
</gene>
<protein>
    <submittedName>
        <fullName evidence="1">Uncharacterized protein</fullName>
    </submittedName>
</protein>
<evidence type="ECO:0000313" key="1">
    <source>
        <dbReference type="EMBL" id="CAE0785801.1"/>
    </source>
</evidence>
<organism evidence="1">
    <name type="scientific">Chrysotila carterae</name>
    <name type="common">Marine alga</name>
    <name type="synonym">Syracosphaera carterae</name>
    <dbReference type="NCBI Taxonomy" id="13221"/>
    <lineage>
        <taxon>Eukaryota</taxon>
        <taxon>Haptista</taxon>
        <taxon>Haptophyta</taxon>
        <taxon>Prymnesiophyceae</taxon>
        <taxon>Isochrysidales</taxon>
        <taxon>Isochrysidaceae</taxon>
        <taxon>Chrysotila</taxon>
    </lineage>
</organism>
<sequence length="427" mass="48649">MCLNRIGFRVMHPGVSSQPFRQRMGVLFQAVVSFAALTDTAAYSQGFQDLRLRRLLQELKMDSPVGNFYVEFGWRSLFGANTHVLSARGWEGIRFDGTRRIVHEKVRRAFITEDSVVPLFRKHEVPLNVTYLSIDVDTTDIWILDAILSSEYKPAILTIEYNSNYPWGYPIAFPSLVQEQLPEAVRTWDGSCYMGSSAMAIAIVAEQHGYAVVDVEPGLDLYLVRRELWGSRFVPDLAKVPYLHRLININYKNSSMDAAHIGALVDYSEFAKSRSFERARQGVPAMIERLREEKNECFVDGPPCTQYYFDNALYSRRCVSFGPAERARWLPIGSRPRGLRTYSAWRPNDFAKLADGSWRADVSCVGADCEPELTPVSLKSRTGLKPSTSKERYCCKVLAMSRDDPCPDKPDGICRTERYKSAWHQIY</sequence>
<dbReference type="EMBL" id="HBIZ01062195">
    <property type="protein sequence ID" value="CAE0785801.1"/>
    <property type="molecule type" value="Transcribed_RNA"/>
</dbReference>
<reference evidence="1" key="1">
    <citation type="submission" date="2021-01" db="EMBL/GenBank/DDBJ databases">
        <authorList>
            <person name="Corre E."/>
            <person name="Pelletier E."/>
            <person name="Niang G."/>
            <person name="Scheremetjew M."/>
            <person name="Finn R."/>
            <person name="Kale V."/>
            <person name="Holt S."/>
            <person name="Cochrane G."/>
            <person name="Meng A."/>
            <person name="Brown T."/>
            <person name="Cohen L."/>
        </authorList>
    </citation>
    <scope>NUCLEOTIDE SEQUENCE</scope>
    <source>
        <strain evidence="1">CCMP645</strain>
    </source>
</reference>
<name>A0A7S4C3H4_CHRCT</name>
<proteinExistence type="predicted"/>
<dbReference type="AlphaFoldDB" id="A0A7S4C3H4"/>